<evidence type="ECO:0000256" key="1">
    <source>
        <dbReference type="SAM" id="MobiDB-lite"/>
    </source>
</evidence>
<keyword evidence="4" id="KW-1185">Reference proteome</keyword>
<comment type="caution">
    <text evidence="3">The sequence shown here is derived from an EMBL/GenBank/DDBJ whole genome shotgun (WGS) entry which is preliminary data.</text>
</comment>
<feature type="region of interest" description="Disordered" evidence="1">
    <location>
        <begin position="1"/>
        <end position="30"/>
    </location>
</feature>
<dbReference type="Proteomes" id="UP000245890">
    <property type="component" value="Unassembled WGS sequence"/>
</dbReference>
<proteinExistence type="predicted"/>
<keyword evidence="3" id="KW-0969">Cilium</keyword>
<dbReference type="OrthoDB" id="7862954at2"/>
<dbReference type="InterPro" id="IPR019301">
    <property type="entry name" value="Flagellar_prot_FlgJ_N"/>
</dbReference>
<dbReference type="Pfam" id="PF10135">
    <property type="entry name" value="Rod-binding"/>
    <property type="match status" value="1"/>
</dbReference>
<sequence length="102" mass="10823">MMPTTPILPATAATATTTPQPPKVDPKNAKTAQEFESVFLGQMAKLMLESVQQDGEFSGGHGEEMFRGVLAEKLGAEMARRGGVGLAPAVLDQILKLQQGQK</sequence>
<dbReference type="AlphaFoldDB" id="A0A2U0SFZ1"/>
<dbReference type="EMBL" id="QENQ01000001">
    <property type="protein sequence ID" value="PVX30292.1"/>
    <property type="molecule type" value="Genomic_DNA"/>
</dbReference>
<evidence type="ECO:0000313" key="3">
    <source>
        <dbReference type="EMBL" id="PVX30292.1"/>
    </source>
</evidence>
<protein>
    <submittedName>
        <fullName evidence="3">Flagellar biosynthesis protein FlgJ</fullName>
    </submittedName>
</protein>
<name>A0A2U0SFZ1_9SPHN</name>
<gene>
    <name evidence="3" type="ORF">DD559_13880</name>
</gene>
<accession>A0A2U0SFZ1</accession>
<evidence type="ECO:0000313" key="4">
    <source>
        <dbReference type="Proteomes" id="UP000245890"/>
    </source>
</evidence>
<organism evidence="3 4">
    <name type="scientific">Sphingomonas pokkalii</name>
    <dbReference type="NCBI Taxonomy" id="2175090"/>
    <lineage>
        <taxon>Bacteria</taxon>
        <taxon>Pseudomonadati</taxon>
        <taxon>Pseudomonadota</taxon>
        <taxon>Alphaproteobacteria</taxon>
        <taxon>Sphingomonadales</taxon>
        <taxon>Sphingomonadaceae</taxon>
        <taxon>Sphingomonas</taxon>
    </lineage>
</organism>
<feature type="compositionally biased region" description="Low complexity" evidence="1">
    <location>
        <begin position="1"/>
        <end position="18"/>
    </location>
</feature>
<feature type="domain" description="Flagellar protein FlgJ N-terminal" evidence="2">
    <location>
        <begin position="47"/>
        <end position="93"/>
    </location>
</feature>
<evidence type="ECO:0000259" key="2">
    <source>
        <dbReference type="Pfam" id="PF10135"/>
    </source>
</evidence>
<keyword evidence="3" id="KW-0282">Flagellum</keyword>
<reference evidence="3 4" key="1">
    <citation type="submission" date="2018-05" db="EMBL/GenBank/DDBJ databases">
        <title>Description of Sphingomonas pokkalii sp nov, isolated from the rhizosphere of saline tolerant pokkali rice and its draft genome analysis.</title>
        <authorList>
            <person name="Menon R."/>
            <person name="Kumari S."/>
            <person name="Rameshkumar N."/>
        </authorList>
    </citation>
    <scope>NUCLEOTIDE SEQUENCE [LARGE SCALE GENOMIC DNA]</scope>
    <source>
        <strain evidence="3 4">L3B27</strain>
    </source>
</reference>
<keyword evidence="3" id="KW-0966">Cell projection</keyword>